<evidence type="ECO:0000256" key="4">
    <source>
        <dbReference type="ARBA" id="ARBA00023277"/>
    </source>
</evidence>
<dbReference type="PANTHER" id="PTHR39207:SF1">
    <property type="entry name" value="ALPHA-GLUCURONIDASE A"/>
    <property type="match status" value="1"/>
</dbReference>
<dbReference type="Pfam" id="PF07488">
    <property type="entry name" value="Glyco_hydro_67M"/>
    <property type="match status" value="1"/>
</dbReference>
<evidence type="ECO:0000256" key="3">
    <source>
        <dbReference type="ARBA" id="ARBA00022801"/>
    </source>
</evidence>
<dbReference type="GO" id="GO:0005576">
    <property type="term" value="C:extracellular region"/>
    <property type="evidence" value="ECO:0007669"/>
    <property type="project" value="InterPro"/>
</dbReference>
<dbReference type="EMBL" id="JAASRM010000001">
    <property type="protein sequence ID" value="NIK88444.1"/>
    <property type="molecule type" value="Genomic_DNA"/>
</dbReference>
<evidence type="ECO:0000256" key="2">
    <source>
        <dbReference type="ARBA" id="ARBA00022651"/>
    </source>
</evidence>
<evidence type="ECO:0000256" key="5">
    <source>
        <dbReference type="ARBA" id="ARBA00023295"/>
    </source>
</evidence>
<keyword evidence="3 7" id="KW-0378">Hydrolase</keyword>
<dbReference type="GO" id="GO:0045493">
    <property type="term" value="P:xylan catabolic process"/>
    <property type="evidence" value="ECO:0007669"/>
    <property type="project" value="UniProtKB-KW"/>
</dbReference>
<proteinExistence type="inferred from homology"/>
<evidence type="ECO:0000259" key="13">
    <source>
        <dbReference type="Pfam" id="PF07488"/>
    </source>
</evidence>
<dbReference type="SUPFAM" id="SSF51445">
    <property type="entry name" value="(Trans)glycosidases"/>
    <property type="match status" value="1"/>
</dbReference>
<evidence type="ECO:0000256" key="1">
    <source>
        <dbReference type="ARBA" id="ARBA00008833"/>
    </source>
</evidence>
<dbReference type="Gene3D" id="3.90.1330.10">
    <property type="entry name" value="Alpha-glucuronidase, C-terminal domain"/>
    <property type="match status" value="1"/>
</dbReference>
<dbReference type="PANTHER" id="PTHR39207">
    <property type="entry name" value="ALPHA-GLUCURONIDASE A"/>
    <property type="match status" value="1"/>
</dbReference>
<dbReference type="InterPro" id="IPR011100">
    <property type="entry name" value="Glyco_hydro_67_cat"/>
</dbReference>
<feature type="domain" description="Glycosyl hydrolase family 67 catalytic" evidence="13">
    <location>
        <begin position="142"/>
        <end position="462"/>
    </location>
</feature>
<dbReference type="EC" id="3.2.1.131" evidence="9"/>
<feature type="signal peptide" evidence="10">
    <location>
        <begin position="1"/>
        <end position="20"/>
    </location>
</feature>
<accession>A0A846MXW4</accession>
<dbReference type="InterPro" id="IPR011395">
    <property type="entry name" value="Glyco_hydro_67_aGlcAse"/>
</dbReference>
<evidence type="ECO:0000256" key="9">
    <source>
        <dbReference type="RuleBase" id="RU361198"/>
    </source>
</evidence>
<keyword evidence="10" id="KW-0732">Signal</keyword>
<dbReference type="InterPro" id="IPR011099">
    <property type="entry name" value="Glyco_hydro_67_C"/>
</dbReference>
<feature type="domain" description="Alpha glucuronidase N-terminal" evidence="11">
    <location>
        <begin position="26"/>
        <end position="138"/>
    </location>
</feature>
<evidence type="ECO:0000256" key="8">
    <source>
        <dbReference type="PIRSR" id="PIRSR029900-1"/>
    </source>
</evidence>
<dbReference type="GO" id="GO:0046559">
    <property type="term" value="F:alpha-glucuronidase activity"/>
    <property type="evidence" value="ECO:0007669"/>
    <property type="project" value="InterPro"/>
</dbReference>
<comment type="subunit">
    <text evidence="9">Homodimer.</text>
</comment>
<dbReference type="AlphaFoldDB" id="A0A846MXW4"/>
<dbReference type="Gene3D" id="3.20.20.80">
    <property type="entry name" value="Glycosidases"/>
    <property type="match status" value="1"/>
</dbReference>
<name>A0A846MXW4_9PROT</name>
<dbReference type="PIRSF" id="PIRSF029900">
    <property type="entry name" value="Alpha-glucuronds"/>
    <property type="match status" value="1"/>
</dbReference>
<keyword evidence="5 7" id="KW-0326">Glycosidase</keyword>
<comment type="catalytic activity">
    <reaction evidence="9">
        <text>Hydrolysis of (1-&gt;2)-alpha-D-(4-O-methyl)glucuronosyl links in the main chain of hardwood xylans.</text>
        <dbReference type="EC" id="3.2.1.131"/>
    </reaction>
</comment>
<dbReference type="GO" id="GO:0033939">
    <property type="term" value="F:xylan alpha-1,2-glucuronosidase activity"/>
    <property type="evidence" value="ECO:0007669"/>
    <property type="project" value="UniProtKB-EC"/>
</dbReference>
<dbReference type="RefSeq" id="WP_167082620.1">
    <property type="nucleotide sequence ID" value="NZ_BAAADC010000001.1"/>
</dbReference>
<dbReference type="SUPFAM" id="SSF55545">
    <property type="entry name" value="beta-N-acetylhexosaminidase-like domain"/>
    <property type="match status" value="1"/>
</dbReference>
<dbReference type="InterPro" id="IPR029018">
    <property type="entry name" value="Hex-like_dom2"/>
</dbReference>
<protein>
    <recommendedName>
        <fullName evidence="9">Xylan alpha-1,2-glucuronidase</fullName>
        <ecNumber evidence="9">3.2.1.131</ecNumber>
    </recommendedName>
</protein>
<evidence type="ECO:0000313" key="15">
    <source>
        <dbReference type="Proteomes" id="UP000570514"/>
    </source>
</evidence>
<keyword evidence="15" id="KW-1185">Reference proteome</keyword>
<dbReference type="Pfam" id="PF03648">
    <property type="entry name" value="Glyco_hydro_67N"/>
    <property type="match status" value="1"/>
</dbReference>
<keyword evidence="6 9" id="KW-0624">Polysaccharide degradation</keyword>
<dbReference type="Gene3D" id="3.30.379.10">
    <property type="entry name" value="Chitobiase/beta-hexosaminidase domain 2-like"/>
    <property type="match status" value="1"/>
</dbReference>
<gene>
    <name evidence="14" type="ORF">FHS83_001762</name>
</gene>
<dbReference type="Pfam" id="PF07477">
    <property type="entry name" value="Glyco_hydro_67C"/>
    <property type="match status" value="1"/>
</dbReference>
<dbReference type="InterPro" id="IPR037054">
    <property type="entry name" value="A-glucoronidase_C_sf"/>
</dbReference>
<sequence length="722" mass="78792">MKRAILAAVALAAVAGAAKAEDGYDLWLRYRPLEKAVIARDVPYASAIMAQGASPTILAAREELQRGLSGLLGKRVPLATALKSGTILIGTPKDLAIAKLALPLEKAGAEGYVIKTVGRTTVIAGNSDVGALHGAFAYLRLVQTRGMLNSLDIVSAPKIGLRMLNHWDNVDRTLERGYSGISIFNWWELPGHLDPQYKDYARANASLGLNGTVLTNPSGVSAATSLETAWIKKAAALAGVMRPYGIKVYLSVRFSAPMEVGGLKTADPLDPQVRQWWKDKADEIYTLIPDFGGFLVKANSEGQPGPQDYGRSHADGANMMAEALAPHHGIVLWRAFVYSPSPEDRVKQSYNEFKPLDGKFLPNVIVQSKNGPLDFQPREPFSPVFGGLPNTSTGMEFQITKEYLGFEIHLVYLAPLWQEVLRSDTFAKGEGSTVARVVDGSLFQRPLSSIAGASNIGTARNWSGSIFDQANWYAFGRLAWDPDLDSKTIAEEWLKQTFTADPKFVEPVTEMMLGSRETAVDYMTPLGLAHQMATSHHYGPGPWVDDAGRPDWNPVYYARADENGIGVDRTATGANAVSQYAAPVAKAFSDPKATPENLLLWFHHLPWSYAMPSGGNLWESLVHHYAHGVNKVAEMQTRWQAMKPFVDAERFQITADFLAMQKENAELWRDGSIAYFQSVSHLPLPDGVPAPAHPLSFYKSLKLPFAPGSPGRTASPFALTGK</sequence>
<keyword evidence="2 7" id="KW-0858">Xylan degradation</keyword>
<feature type="active site" description="Proton acceptor" evidence="8">
    <location>
        <position position="374"/>
    </location>
</feature>
<evidence type="ECO:0000259" key="11">
    <source>
        <dbReference type="Pfam" id="PF03648"/>
    </source>
</evidence>
<feature type="chain" id="PRO_5033030189" description="Xylan alpha-1,2-glucuronidase" evidence="10">
    <location>
        <begin position="21"/>
        <end position="722"/>
    </location>
</feature>
<feature type="active site" description="Proton donor" evidence="8">
    <location>
        <position position="301"/>
    </location>
</feature>
<evidence type="ECO:0000256" key="10">
    <source>
        <dbReference type="SAM" id="SignalP"/>
    </source>
</evidence>
<organism evidence="14 15">
    <name type="scientific">Rhizomicrobium palustre</name>
    <dbReference type="NCBI Taxonomy" id="189966"/>
    <lineage>
        <taxon>Bacteria</taxon>
        <taxon>Pseudomonadati</taxon>
        <taxon>Pseudomonadota</taxon>
        <taxon>Alphaproteobacteria</taxon>
        <taxon>Micropepsales</taxon>
        <taxon>Micropepsaceae</taxon>
        <taxon>Rhizomicrobium</taxon>
    </lineage>
</organism>
<evidence type="ECO:0000259" key="12">
    <source>
        <dbReference type="Pfam" id="PF07477"/>
    </source>
</evidence>
<comment type="caution">
    <text evidence="14">The sequence shown here is derived from an EMBL/GenBank/DDBJ whole genome shotgun (WGS) entry which is preliminary data.</text>
</comment>
<keyword evidence="4 9" id="KW-0119">Carbohydrate metabolism</keyword>
<dbReference type="Proteomes" id="UP000570514">
    <property type="component" value="Unassembled WGS sequence"/>
</dbReference>
<evidence type="ECO:0000256" key="7">
    <source>
        <dbReference type="PIRNR" id="PIRNR029900"/>
    </source>
</evidence>
<evidence type="ECO:0000256" key="6">
    <source>
        <dbReference type="ARBA" id="ARBA00023326"/>
    </source>
</evidence>
<comment type="similarity">
    <text evidence="1 7 9">Belongs to the glycosyl hydrolase 67 family.</text>
</comment>
<reference evidence="14 15" key="1">
    <citation type="submission" date="2020-03" db="EMBL/GenBank/DDBJ databases">
        <title>Genomic Encyclopedia of Type Strains, Phase IV (KMG-IV): sequencing the most valuable type-strain genomes for metagenomic binning, comparative biology and taxonomic classification.</title>
        <authorList>
            <person name="Goeker M."/>
        </authorList>
    </citation>
    <scope>NUCLEOTIDE SEQUENCE [LARGE SCALE GENOMIC DNA]</scope>
    <source>
        <strain evidence="14 15">DSM 19867</strain>
    </source>
</reference>
<dbReference type="InterPro" id="IPR005154">
    <property type="entry name" value="Glyco_hydro_67_aGlcAse_N"/>
</dbReference>
<feature type="active site" description="Proton acceptor" evidence="8">
    <location>
        <position position="402"/>
    </location>
</feature>
<feature type="domain" description="Glycosyl hydrolase family 67 C-terminal" evidence="12">
    <location>
        <begin position="464"/>
        <end position="687"/>
    </location>
</feature>
<dbReference type="InterPro" id="IPR017853">
    <property type="entry name" value="GH"/>
</dbReference>
<evidence type="ECO:0000313" key="14">
    <source>
        <dbReference type="EMBL" id="NIK88444.1"/>
    </source>
</evidence>